<evidence type="ECO:0000313" key="3">
    <source>
        <dbReference type="Proteomes" id="UP001549076"/>
    </source>
</evidence>
<gene>
    <name evidence="2" type="ORF">ABID37_002381</name>
</gene>
<feature type="domain" description="DUF4440" evidence="1">
    <location>
        <begin position="15"/>
        <end position="124"/>
    </location>
</feature>
<name>A0ABV2MZD3_9HYPH</name>
<evidence type="ECO:0000259" key="1">
    <source>
        <dbReference type="Pfam" id="PF14534"/>
    </source>
</evidence>
<evidence type="ECO:0000313" key="2">
    <source>
        <dbReference type="EMBL" id="MET3792166.1"/>
    </source>
</evidence>
<dbReference type="InterPro" id="IPR032710">
    <property type="entry name" value="NTF2-like_dom_sf"/>
</dbReference>
<accession>A0ABV2MZD3</accession>
<comment type="caution">
    <text evidence="2">The sequence shown here is derived from an EMBL/GenBank/DDBJ whole genome shotgun (WGS) entry which is preliminary data.</text>
</comment>
<dbReference type="RefSeq" id="WP_354194910.1">
    <property type="nucleotide sequence ID" value="NZ_JBEPML010000007.1"/>
</dbReference>
<protein>
    <submittedName>
        <fullName evidence="2">Uncharacterized protein (TIGR02246 family)</fullName>
    </submittedName>
</protein>
<proteinExistence type="predicted"/>
<dbReference type="InterPro" id="IPR011944">
    <property type="entry name" value="Steroid_delta5-4_isomerase"/>
</dbReference>
<reference evidence="2 3" key="1">
    <citation type="submission" date="2024-06" db="EMBL/GenBank/DDBJ databases">
        <title>Genomic Encyclopedia of Type Strains, Phase IV (KMG-IV): sequencing the most valuable type-strain genomes for metagenomic binning, comparative biology and taxonomic classification.</title>
        <authorList>
            <person name="Goeker M."/>
        </authorList>
    </citation>
    <scope>NUCLEOTIDE SEQUENCE [LARGE SCALE GENOMIC DNA]</scope>
    <source>
        <strain evidence="2 3">DSM 27865</strain>
    </source>
</reference>
<sequence length="157" mass="17581">MISDSTDAPIQDPAEIAQQFADAWNARDAATLAELFAEDADFVNVVGLWWCKRRDIRKAHDYGLSTFFRAAHLIVEERRVRPMGDTVIVHARYRIEGQLTPEGSAADPRHSILVFVVRRQGSGWIAVAAQNTEVIPNTETFLAVTGSRNAVDYRKAR</sequence>
<keyword evidence="3" id="KW-1185">Reference proteome</keyword>
<dbReference type="SUPFAM" id="SSF54427">
    <property type="entry name" value="NTF2-like"/>
    <property type="match status" value="1"/>
</dbReference>
<dbReference type="Pfam" id="PF14534">
    <property type="entry name" value="DUF4440"/>
    <property type="match status" value="1"/>
</dbReference>
<dbReference type="Gene3D" id="3.10.450.50">
    <property type="match status" value="1"/>
</dbReference>
<organism evidence="2 3">
    <name type="scientific">Aquamicrobium terrae</name>
    <dbReference type="NCBI Taxonomy" id="1324945"/>
    <lineage>
        <taxon>Bacteria</taxon>
        <taxon>Pseudomonadati</taxon>
        <taxon>Pseudomonadota</taxon>
        <taxon>Alphaproteobacteria</taxon>
        <taxon>Hyphomicrobiales</taxon>
        <taxon>Phyllobacteriaceae</taxon>
        <taxon>Aquamicrobium</taxon>
    </lineage>
</organism>
<dbReference type="Proteomes" id="UP001549076">
    <property type="component" value="Unassembled WGS sequence"/>
</dbReference>
<dbReference type="InterPro" id="IPR027843">
    <property type="entry name" value="DUF4440"/>
</dbReference>
<dbReference type="EMBL" id="JBEPML010000007">
    <property type="protein sequence ID" value="MET3792166.1"/>
    <property type="molecule type" value="Genomic_DNA"/>
</dbReference>
<dbReference type="NCBIfam" id="TIGR02246">
    <property type="entry name" value="SgcJ/EcaC family oxidoreductase"/>
    <property type="match status" value="1"/>
</dbReference>
<dbReference type="CDD" id="cd00531">
    <property type="entry name" value="NTF2_like"/>
    <property type="match status" value="1"/>
</dbReference>